<dbReference type="GO" id="GO:0007169">
    <property type="term" value="P:cell surface receptor protein tyrosine kinase signaling pathway"/>
    <property type="evidence" value="ECO:0007669"/>
    <property type="project" value="TreeGrafter"/>
</dbReference>
<evidence type="ECO:0000256" key="1">
    <source>
        <dbReference type="ARBA" id="ARBA00022999"/>
    </source>
</evidence>
<dbReference type="PROSITE" id="PS50001">
    <property type="entry name" value="SH2"/>
    <property type="match status" value="1"/>
</dbReference>
<dbReference type="AlphaFoldDB" id="A0A6J2UQB3"/>
<protein>
    <submittedName>
        <fullName evidence="6">B-cell linker protein</fullName>
    </submittedName>
</protein>
<reference evidence="6" key="1">
    <citation type="submission" date="2025-08" db="UniProtKB">
        <authorList>
            <consortium name="RefSeq"/>
        </authorList>
    </citation>
    <scope>IDENTIFICATION</scope>
</reference>
<dbReference type="Proteomes" id="UP000504632">
    <property type="component" value="Chromosome 1"/>
</dbReference>
<feature type="compositionally biased region" description="Low complexity" evidence="3">
    <location>
        <begin position="188"/>
        <end position="201"/>
    </location>
</feature>
<dbReference type="PANTHER" id="PTHR14098">
    <property type="entry name" value="SH2 DOMAIN CONTAINING PROTEIN"/>
    <property type="match status" value="1"/>
</dbReference>
<feature type="compositionally biased region" description="Acidic residues" evidence="3">
    <location>
        <begin position="37"/>
        <end position="49"/>
    </location>
</feature>
<dbReference type="InterPro" id="IPR051751">
    <property type="entry name" value="Immunoreceptor_sig_adapters"/>
</dbReference>
<feature type="compositionally biased region" description="Pro residues" evidence="3">
    <location>
        <begin position="220"/>
        <end position="233"/>
    </location>
</feature>
<gene>
    <name evidence="6" type="primary">LOC115804919</name>
</gene>
<proteinExistence type="predicted"/>
<sequence>MIASMEMVLKLTDRNSGPPPPPKRTENSAPAYGGGWPEDEFDEEEDGDTYEPPPCERAIKKVPPRPIEENVYLGLPERNTNPAIPSRHAIPPPRPAKFTPMNKTQRPDPPADPEEFYIDPNARKPPEVVRKDKPGKKPGQRKPPPMRPPLTTQEEACPPVPRNAVPLPGKTMRDPPPPIMKPLVPRASSVSDVLSFSSGLSADPKSAVPPEVKRSGFPGKMPPPTPITKPPLPSGLKEPKPSPPPPPSVGNGGPVSPKSTLQNAGEESQLQDREWFAGNCDRKTAEDILLRVNKDGSFLVRRSSAQNARQPFTLVVLYRQKVYNIPVRFLEDTCSYALGKEGKKSEELFGSLTEMISFYNNNPILLIDSKSQAKHTTYLTHPIRP</sequence>
<keyword evidence="5" id="KW-1185">Reference proteome</keyword>
<evidence type="ECO:0000256" key="3">
    <source>
        <dbReference type="SAM" id="MobiDB-lite"/>
    </source>
</evidence>
<name>A0A6J2UQB3_CHACN</name>
<evidence type="ECO:0000259" key="4">
    <source>
        <dbReference type="PROSITE" id="PS50001"/>
    </source>
</evidence>
<dbReference type="GeneID" id="115804919"/>
<dbReference type="FunFam" id="3.30.505.10:FF:000016">
    <property type="entry name" value="B-cell linker protein isoform 2"/>
    <property type="match status" value="1"/>
</dbReference>
<keyword evidence="1 2" id="KW-0727">SH2 domain</keyword>
<accession>A0A6J2UQB3</accession>
<dbReference type="InParanoid" id="A0A6J2UQB3"/>
<dbReference type="Gene3D" id="3.30.505.10">
    <property type="entry name" value="SH2 domain"/>
    <property type="match status" value="1"/>
</dbReference>
<evidence type="ECO:0000256" key="2">
    <source>
        <dbReference type="PROSITE-ProRule" id="PRU00191"/>
    </source>
</evidence>
<feature type="region of interest" description="Disordered" evidence="3">
    <location>
        <begin position="1"/>
        <end position="273"/>
    </location>
</feature>
<evidence type="ECO:0000313" key="5">
    <source>
        <dbReference type="Proteomes" id="UP000504632"/>
    </source>
</evidence>
<dbReference type="GO" id="GO:0035556">
    <property type="term" value="P:intracellular signal transduction"/>
    <property type="evidence" value="ECO:0007669"/>
    <property type="project" value="TreeGrafter"/>
</dbReference>
<dbReference type="PRINTS" id="PR00401">
    <property type="entry name" value="SH2DOMAIN"/>
</dbReference>
<dbReference type="Pfam" id="PF00017">
    <property type="entry name" value="SH2"/>
    <property type="match status" value="1"/>
</dbReference>
<organism evidence="5 6">
    <name type="scientific">Chanos chanos</name>
    <name type="common">Milkfish</name>
    <name type="synonym">Mugil chanos</name>
    <dbReference type="NCBI Taxonomy" id="29144"/>
    <lineage>
        <taxon>Eukaryota</taxon>
        <taxon>Metazoa</taxon>
        <taxon>Chordata</taxon>
        <taxon>Craniata</taxon>
        <taxon>Vertebrata</taxon>
        <taxon>Euteleostomi</taxon>
        <taxon>Actinopterygii</taxon>
        <taxon>Neopterygii</taxon>
        <taxon>Teleostei</taxon>
        <taxon>Ostariophysi</taxon>
        <taxon>Gonorynchiformes</taxon>
        <taxon>Chanidae</taxon>
        <taxon>Chanos</taxon>
    </lineage>
</organism>
<dbReference type="PANTHER" id="PTHR14098:SF17">
    <property type="entry name" value="B-CELL LINKER PROTEIN"/>
    <property type="match status" value="1"/>
</dbReference>
<feature type="domain" description="SH2" evidence="4">
    <location>
        <begin position="275"/>
        <end position="383"/>
    </location>
</feature>
<dbReference type="SUPFAM" id="SSF55550">
    <property type="entry name" value="SH2 domain"/>
    <property type="match status" value="1"/>
</dbReference>
<dbReference type="InterPro" id="IPR000980">
    <property type="entry name" value="SH2"/>
</dbReference>
<dbReference type="SMART" id="SM00252">
    <property type="entry name" value="SH2"/>
    <property type="match status" value="1"/>
</dbReference>
<dbReference type="GO" id="GO:0005737">
    <property type="term" value="C:cytoplasm"/>
    <property type="evidence" value="ECO:0007669"/>
    <property type="project" value="UniProtKB-ARBA"/>
</dbReference>
<feature type="compositionally biased region" description="Basic and acidic residues" evidence="3">
    <location>
        <begin position="121"/>
        <end position="132"/>
    </location>
</feature>
<evidence type="ECO:0000313" key="6">
    <source>
        <dbReference type="RefSeq" id="XP_030621271.1"/>
    </source>
</evidence>
<dbReference type="InterPro" id="IPR036860">
    <property type="entry name" value="SH2_dom_sf"/>
</dbReference>
<dbReference type="OrthoDB" id="10044490at2759"/>
<dbReference type="RefSeq" id="XP_030621271.1">
    <property type="nucleotide sequence ID" value="XM_030765411.1"/>
</dbReference>